<dbReference type="InterPro" id="IPR009100">
    <property type="entry name" value="AcylCoA_DH/oxidase_NM_dom_sf"/>
</dbReference>
<protein>
    <submittedName>
        <fullName evidence="1">Alkylation response protein AidB-like acyl-CoA dehydrogenase</fullName>
    </submittedName>
</protein>
<proteinExistence type="predicted"/>
<dbReference type="GO" id="GO:0016627">
    <property type="term" value="F:oxidoreductase activity, acting on the CH-CH group of donors"/>
    <property type="evidence" value="ECO:0007669"/>
    <property type="project" value="InterPro"/>
</dbReference>
<reference evidence="1 2" key="1">
    <citation type="submission" date="2020-07" db="EMBL/GenBank/DDBJ databases">
        <title>Genomic Encyclopedia of Type Strains, Phase IV (KMG-V): Genome sequencing to study the core and pangenomes of soil and plant-associated prokaryotes.</title>
        <authorList>
            <person name="Whitman W."/>
        </authorList>
    </citation>
    <scope>NUCLEOTIDE SEQUENCE [LARGE SCALE GENOMIC DNA]</scope>
    <source>
        <strain evidence="1 2">M8UP22</strain>
    </source>
</reference>
<organism evidence="1 2">
    <name type="scientific">Tunturiibacter lichenicola</name>
    <dbReference type="NCBI Taxonomy" id="2051959"/>
    <lineage>
        <taxon>Bacteria</taxon>
        <taxon>Pseudomonadati</taxon>
        <taxon>Acidobacteriota</taxon>
        <taxon>Terriglobia</taxon>
        <taxon>Terriglobales</taxon>
        <taxon>Acidobacteriaceae</taxon>
        <taxon>Tunturiibacter</taxon>
    </lineage>
</organism>
<evidence type="ECO:0000313" key="2">
    <source>
        <dbReference type="Proteomes" id="UP000564385"/>
    </source>
</evidence>
<comment type="caution">
    <text evidence="1">The sequence shown here is derived from an EMBL/GenBank/DDBJ whole genome shotgun (WGS) entry which is preliminary data.</text>
</comment>
<dbReference type="AlphaFoldDB" id="A0A852VH03"/>
<evidence type="ECO:0000313" key="1">
    <source>
        <dbReference type="EMBL" id="NYF88756.1"/>
    </source>
</evidence>
<accession>A0A852VH03</accession>
<dbReference type="SUPFAM" id="SSF56645">
    <property type="entry name" value="Acyl-CoA dehydrogenase NM domain-like"/>
    <property type="match status" value="1"/>
</dbReference>
<name>A0A852VH03_9BACT</name>
<dbReference type="Proteomes" id="UP000564385">
    <property type="component" value="Unassembled WGS sequence"/>
</dbReference>
<dbReference type="EMBL" id="JACCCU010000001">
    <property type="protein sequence ID" value="NYF88756.1"/>
    <property type="molecule type" value="Genomic_DNA"/>
</dbReference>
<gene>
    <name evidence="1" type="ORF">HDF08_000823</name>
</gene>
<sequence>MTADELKSRLSDVVKQKLPLPGRGHTAERHHLLAEIAREDLSLAKLAEAHWDAVAILAEAGRSAEPNMLYAVWASEIPNHIIRLERTADGFHISGGKPFCSGLGIVDRALLTIGLPDERLVEVDLRKNPNQISLDLDVWKTDAFRNTQTGAIKFMELRLSQDSLIGDPGWYLERPGFWHGACGPAACWAGGVAGLLDFALASKRDDPHTFAHLGAMKASVWGMYALIRQAGGEIDAAPFDSKAAQSRALQVRHLIEQMGTNTLQRFSRAYGPHPLSMNEETSRRYQEADLYMRQSHGERDLESLGRLIR</sequence>